<feature type="compositionally biased region" description="Low complexity" evidence="1">
    <location>
        <begin position="26"/>
        <end position="41"/>
    </location>
</feature>
<gene>
    <name evidence="2" type="ORF">BN1047_03362</name>
</gene>
<reference evidence="2" key="2">
    <citation type="submission" date="2015-09" db="EMBL/GenBank/DDBJ databases">
        <title>Draft genome sequence of Mycobacterium neoaurum DSM 44074.</title>
        <authorList>
            <person name="Croce O."/>
            <person name="Robert C."/>
            <person name="Raoult D."/>
            <person name="Drancourt M."/>
        </authorList>
    </citation>
    <scope>NUCLEOTIDE SEQUENCE</scope>
    <source>
        <strain evidence="2">DSM 44074</strain>
    </source>
</reference>
<evidence type="ECO:0000313" key="3">
    <source>
        <dbReference type="Proteomes" id="UP000028864"/>
    </source>
</evidence>
<reference evidence="2" key="1">
    <citation type="submission" date="2014-05" db="EMBL/GenBank/DDBJ databases">
        <authorList>
            <person name="Urmite Genomes"/>
        </authorList>
    </citation>
    <scope>NUCLEOTIDE SEQUENCE</scope>
    <source>
        <strain evidence="2">DSM 44074</strain>
    </source>
</reference>
<dbReference type="AlphaFoldDB" id="A0AAV2WNE6"/>
<evidence type="ECO:0000313" key="2">
    <source>
        <dbReference type="EMBL" id="CDQ45466.1"/>
    </source>
</evidence>
<organism evidence="2 3">
    <name type="scientific">Mycolicibacterium neoaurum</name>
    <name type="common">Mycobacterium neoaurum</name>
    <dbReference type="NCBI Taxonomy" id="1795"/>
    <lineage>
        <taxon>Bacteria</taxon>
        <taxon>Bacillati</taxon>
        <taxon>Actinomycetota</taxon>
        <taxon>Actinomycetes</taxon>
        <taxon>Mycobacteriales</taxon>
        <taxon>Mycobacteriaceae</taxon>
        <taxon>Mycolicibacterium</taxon>
    </lineage>
</organism>
<accession>A0AAV2WNE6</accession>
<dbReference type="Proteomes" id="UP000028864">
    <property type="component" value="Unassembled WGS sequence"/>
</dbReference>
<feature type="compositionally biased region" description="Polar residues" evidence="1">
    <location>
        <begin position="1"/>
        <end position="22"/>
    </location>
</feature>
<evidence type="ECO:0000256" key="1">
    <source>
        <dbReference type="SAM" id="MobiDB-lite"/>
    </source>
</evidence>
<feature type="region of interest" description="Disordered" evidence="1">
    <location>
        <begin position="1"/>
        <end position="63"/>
    </location>
</feature>
<protein>
    <submittedName>
        <fullName evidence="2">Uncharacterized protein</fullName>
    </submittedName>
</protein>
<sequence length="294" mass="29907">MVPQCTTIEPTATTPHSPSRASTPVAAARSASGSQRGSHGRPASRPVIPMPISTPNRCTRKTPAKARDASGVCSWVMTEDASWITASAIAAISNGPPSAEAATQRMTNHDDRAAAAAVVRAVAHTISSTGSSGITPSSRPPIETGTWCTPSHMLAMAPNAPVISLLAINSCSRVIAAMMPSAATDGPNATRSRSRACRVPTDRLSTSWVAPRTLVSRMPDPRCPGTRRPDYDDGGPDCGVESDCVGGVGDWVGTAVVGADDPCCCGCPKAGKPVGGVGGPECPPAACESVLASL</sequence>
<proteinExistence type="predicted"/>
<dbReference type="EMBL" id="LK021339">
    <property type="protein sequence ID" value="CDQ45466.1"/>
    <property type="molecule type" value="Genomic_DNA"/>
</dbReference>
<name>A0AAV2WNE6_MYCNE</name>